<dbReference type="GO" id="GO:0008408">
    <property type="term" value="F:3'-5' exonuclease activity"/>
    <property type="evidence" value="ECO:0007669"/>
    <property type="project" value="InterPro"/>
</dbReference>
<dbReference type="InterPro" id="IPR036654">
    <property type="entry name" value="DNA_pol_III_psi_sf"/>
</dbReference>
<proteinExistence type="predicted"/>
<dbReference type="Pfam" id="PF03603">
    <property type="entry name" value="DNA_III_psi"/>
    <property type="match status" value="1"/>
</dbReference>
<sequence>MSINQRQFEQLTEMGISLWQHRTCDTPNDNVQAQPKRYLDIDLKDLASKQLFNDILLAAGLSIGEINHQSDHVDLGLFNWYFTTSTSKNEIQWVEQQLFTPSITEISKSPTLKKQLWQLLTKQTQ</sequence>
<dbReference type="AlphaFoldDB" id="A0A1Y5EAH6"/>
<name>A0A1Y5EAH6_COLPS</name>
<gene>
    <name evidence="1" type="ORF">A9Q75_12295</name>
</gene>
<accession>A0A1Y5EAH6</accession>
<evidence type="ECO:0000313" key="2">
    <source>
        <dbReference type="Proteomes" id="UP000243053"/>
    </source>
</evidence>
<evidence type="ECO:0008006" key="3">
    <source>
        <dbReference type="Google" id="ProtNLM"/>
    </source>
</evidence>
<dbReference type="EMBL" id="MAAF01000073">
    <property type="protein sequence ID" value="OUR79280.1"/>
    <property type="molecule type" value="Genomic_DNA"/>
</dbReference>
<dbReference type="Proteomes" id="UP000243053">
    <property type="component" value="Unassembled WGS sequence"/>
</dbReference>
<reference evidence="2" key="1">
    <citation type="journal article" date="2017" name="Proc. Natl. Acad. Sci. U.S.A.">
        <title>Simulation of Deepwater Horizon oil plume reveals substrate specialization within a complex community of hydrocarbon degraders.</title>
        <authorList>
            <person name="Hu P."/>
            <person name="Dubinsky E.A."/>
            <person name="Probst A.J."/>
            <person name="Wang J."/>
            <person name="Sieber C.M.K."/>
            <person name="Tom L.M."/>
            <person name="Gardinali P."/>
            <person name="Banfield J.F."/>
            <person name="Atlas R.M."/>
            <person name="Andersen G.L."/>
        </authorList>
    </citation>
    <scope>NUCLEOTIDE SEQUENCE [LARGE SCALE GENOMIC DNA]</scope>
</reference>
<comment type="caution">
    <text evidence="1">The sequence shown here is derived from an EMBL/GenBank/DDBJ whole genome shotgun (WGS) entry which is preliminary data.</text>
</comment>
<dbReference type="GO" id="GO:0006260">
    <property type="term" value="P:DNA replication"/>
    <property type="evidence" value="ECO:0007669"/>
    <property type="project" value="InterPro"/>
</dbReference>
<dbReference type="Gene3D" id="3.40.50.10220">
    <property type="entry name" value="DNA polymerase III, psi subunit"/>
    <property type="match status" value="1"/>
</dbReference>
<protein>
    <recommendedName>
        <fullName evidence="3">DNA polymerase III subunit psi</fullName>
    </recommendedName>
</protein>
<organism evidence="1 2">
    <name type="scientific">Colwellia psychrerythraea</name>
    <name type="common">Vibrio psychroerythus</name>
    <dbReference type="NCBI Taxonomy" id="28229"/>
    <lineage>
        <taxon>Bacteria</taxon>
        <taxon>Pseudomonadati</taxon>
        <taxon>Pseudomonadota</taxon>
        <taxon>Gammaproteobacteria</taxon>
        <taxon>Alteromonadales</taxon>
        <taxon>Colwelliaceae</taxon>
        <taxon>Colwellia</taxon>
    </lineage>
</organism>
<dbReference type="InterPro" id="IPR004615">
    <property type="entry name" value="DNA_pol_III_psi"/>
</dbReference>
<dbReference type="SUPFAM" id="SSF102220">
    <property type="entry name" value="DNA polymerase III psi subunit"/>
    <property type="match status" value="1"/>
</dbReference>
<dbReference type="GO" id="GO:0003887">
    <property type="term" value="F:DNA-directed DNA polymerase activity"/>
    <property type="evidence" value="ECO:0007669"/>
    <property type="project" value="InterPro"/>
</dbReference>
<evidence type="ECO:0000313" key="1">
    <source>
        <dbReference type="EMBL" id="OUR79280.1"/>
    </source>
</evidence>